<evidence type="ECO:0000313" key="2">
    <source>
        <dbReference type="EnsemblPlants" id="AUR62027044-RA:cds"/>
    </source>
</evidence>
<comment type="similarity">
    <text evidence="1">Belongs to the cytochrome P450 family.</text>
</comment>
<dbReference type="AlphaFoldDB" id="A0A803MC51"/>
<organism evidence="2 3">
    <name type="scientific">Chenopodium quinoa</name>
    <name type="common">Quinoa</name>
    <dbReference type="NCBI Taxonomy" id="63459"/>
    <lineage>
        <taxon>Eukaryota</taxon>
        <taxon>Viridiplantae</taxon>
        <taxon>Streptophyta</taxon>
        <taxon>Embryophyta</taxon>
        <taxon>Tracheophyta</taxon>
        <taxon>Spermatophyta</taxon>
        <taxon>Magnoliopsida</taxon>
        <taxon>eudicotyledons</taxon>
        <taxon>Gunneridae</taxon>
        <taxon>Pentapetalae</taxon>
        <taxon>Caryophyllales</taxon>
        <taxon>Chenopodiaceae</taxon>
        <taxon>Chenopodioideae</taxon>
        <taxon>Atripliceae</taxon>
        <taxon>Chenopodium</taxon>
    </lineage>
</organism>
<dbReference type="Gene3D" id="1.10.630.10">
    <property type="entry name" value="Cytochrome P450"/>
    <property type="match status" value="1"/>
</dbReference>
<accession>A0A803MC51</accession>
<protein>
    <recommendedName>
        <fullName evidence="4">Cytochrome P450</fullName>
    </recommendedName>
</protein>
<dbReference type="InterPro" id="IPR036396">
    <property type="entry name" value="Cyt_P450_sf"/>
</dbReference>
<dbReference type="InterPro" id="IPR001128">
    <property type="entry name" value="Cyt_P450"/>
</dbReference>
<name>A0A803MC51_CHEQI</name>
<dbReference type="GO" id="GO:0016705">
    <property type="term" value="F:oxidoreductase activity, acting on paired donors, with incorporation or reduction of molecular oxygen"/>
    <property type="evidence" value="ECO:0007669"/>
    <property type="project" value="InterPro"/>
</dbReference>
<dbReference type="SUPFAM" id="SSF48264">
    <property type="entry name" value="Cytochrome P450"/>
    <property type="match status" value="1"/>
</dbReference>
<proteinExistence type="inferred from homology"/>
<evidence type="ECO:0008006" key="4">
    <source>
        <dbReference type="Google" id="ProtNLM"/>
    </source>
</evidence>
<reference evidence="2" key="1">
    <citation type="journal article" date="2017" name="Nature">
        <title>The genome of Chenopodium quinoa.</title>
        <authorList>
            <person name="Jarvis D.E."/>
            <person name="Ho Y.S."/>
            <person name="Lightfoot D.J."/>
            <person name="Schmoeckel S.M."/>
            <person name="Li B."/>
            <person name="Borm T.J.A."/>
            <person name="Ohyanagi H."/>
            <person name="Mineta K."/>
            <person name="Michell C.T."/>
            <person name="Saber N."/>
            <person name="Kharbatia N.M."/>
            <person name="Rupper R.R."/>
            <person name="Sharp A.R."/>
            <person name="Dally N."/>
            <person name="Boughton B.A."/>
            <person name="Woo Y.H."/>
            <person name="Gao G."/>
            <person name="Schijlen E.G.W.M."/>
            <person name="Guo X."/>
            <person name="Momin A.A."/>
            <person name="Negrao S."/>
            <person name="Al-Babili S."/>
            <person name="Gehring C."/>
            <person name="Roessner U."/>
            <person name="Jung C."/>
            <person name="Murphy K."/>
            <person name="Arold S.T."/>
            <person name="Gojobori T."/>
            <person name="van der Linden C.G."/>
            <person name="van Loo E.N."/>
            <person name="Jellen E.N."/>
            <person name="Maughan P.J."/>
            <person name="Tester M."/>
        </authorList>
    </citation>
    <scope>NUCLEOTIDE SEQUENCE [LARGE SCALE GENOMIC DNA]</scope>
    <source>
        <strain evidence="2">cv. PI 614886</strain>
    </source>
</reference>
<dbReference type="Proteomes" id="UP000596660">
    <property type="component" value="Unplaced"/>
</dbReference>
<dbReference type="PANTHER" id="PTHR47950:SF12">
    <property type="entry name" value="CYTOCHROME P450 76AD1-LIKE"/>
    <property type="match status" value="1"/>
</dbReference>
<sequence length="196" mass="22496">MTNPIVTEQFQIPIKAGNHDKLSMSWLPVSTKWRKFRKITAVKLLSTQSLDASQALRQAQVQQLLEYVQECCKIGKPIDIGRAAFTTSLSLLSNTYFTKELAHHSSSASQEFKQLMWCIMEEIGRPNYADYYPILGYIDPFGIPRLLTSHFDELIAVFQDIIRERLTKEQSCTSAATTDVLDSLLNLYKQKQLWMK</sequence>
<evidence type="ECO:0000256" key="1">
    <source>
        <dbReference type="ARBA" id="ARBA00010617"/>
    </source>
</evidence>
<reference evidence="2" key="2">
    <citation type="submission" date="2021-03" db="UniProtKB">
        <authorList>
            <consortium name="EnsemblPlants"/>
        </authorList>
    </citation>
    <scope>IDENTIFICATION</scope>
</reference>
<dbReference type="GO" id="GO:0005506">
    <property type="term" value="F:iron ion binding"/>
    <property type="evidence" value="ECO:0007669"/>
    <property type="project" value="InterPro"/>
</dbReference>
<dbReference type="EnsemblPlants" id="AUR62027044-RA">
    <property type="protein sequence ID" value="AUR62027044-RA:cds"/>
    <property type="gene ID" value="AUR62027044"/>
</dbReference>
<evidence type="ECO:0000313" key="3">
    <source>
        <dbReference type="Proteomes" id="UP000596660"/>
    </source>
</evidence>
<keyword evidence="3" id="KW-1185">Reference proteome</keyword>
<dbReference type="GO" id="GO:0020037">
    <property type="term" value="F:heme binding"/>
    <property type="evidence" value="ECO:0007669"/>
    <property type="project" value="InterPro"/>
</dbReference>
<dbReference type="PANTHER" id="PTHR47950">
    <property type="entry name" value="CYTOCHROME P450, FAMILY 76, SUBFAMILY C, POLYPEPTIDE 5-RELATED"/>
    <property type="match status" value="1"/>
</dbReference>
<dbReference type="GO" id="GO:0004497">
    <property type="term" value="F:monooxygenase activity"/>
    <property type="evidence" value="ECO:0007669"/>
    <property type="project" value="InterPro"/>
</dbReference>
<dbReference type="Gramene" id="AUR62027044-RA">
    <property type="protein sequence ID" value="AUR62027044-RA:cds"/>
    <property type="gene ID" value="AUR62027044"/>
</dbReference>
<dbReference type="OMA" id="ECHAGHI"/>
<dbReference type="Pfam" id="PF00067">
    <property type="entry name" value="p450"/>
    <property type="match status" value="1"/>
</dbReference>